<dbReference type="Gene3D" id="1.10.287.950">
    <property type="entry name" value="Methyl-accepting chemotaxis protein"/>
    <property type="match status" value="1"/>
</dbReference>
<dbReference type="AlphaFoldDB" id="A0A4R6FFY0"/>
<dbReference type="SMART" id="SM00091">
    <property type="entry name" value="PAS"/>
    <property type="match status" value="5"/>
</dbReference>
<dbReference type="InterPro" id="IPR013655">
    <property type="entry name" value="PAS_fold_3"/>
</dbReference>
<dbReference type="InterPro" id="IPR004089">
    <property type="entry name" value="MCPsignal_dom"/>
</dbReference>
<evidence type="ECO:0000313" key="6">
    <source>
        <dbReference type="Proteomes" id="UP000295493"/>
    </source>
</evidence>
<gene>
    <name evidence="5" type="ORF">EV664_11021</name>
</gene>
<dbReference type="InterPro" id="IPR050903">
    <property type="entry name" value="Bact_Chemotaxis_MeTrfase"/>
</dbReference>
<dbReference type="NCBIfam" id="TIGR00229">
    <property type="entry name" value="sensory_box"/>
    <property type="match status" value="5"/>
</dbReference>
<sequence>MTVQADSKQFDMATQDRGLRELGKMLDSSQAVIEFAPDGTILRANDLFLKLMDYAPEEVIGQHHSIFCEEAFTKSADYELFWLSLRSGAAKDGEFKRFARNGREVWIRAKYFPVMDGDSVSHIVKLAMDVTETRQQSIMQQGVLEAISRAQAVVEFDLGGNVLSANKNFLEITGYKLDEIVGQHHRLFCTPEHARSGEYAQFWEALGRGEYQSGAFKRVAKGGREIWIQATYNPIMDMRGRPIKIVKYAMDVTAQRLAAAEAEGKVEAIGRYRGVVEYDMTGKILFANDIFAKMLGYRADELIGLHHQDTSHPGCHIHGDYRQFWYRMGRGEAEVSDFLRSDKEGRQRWVLSSFNPIFDLDGRPSKVVEYAHDVTEAKQITLEFQGKVDAISRAECVLETMLDGTILDANDNFLKMVGYSIEELRGKDQRMLVEPEVAQSEGYRQREEGVSQGEFLSGEFKRIAKGGREVWIRATVNPILDLCGTPYKLVTYAMDVTEDKLKSIETENRLEAIERSQATIEFDLDGNVLTANHNFLAVMGYTLREIVGQHHSMFCLPEYLKTQEYGDFWRRLNSGETHSGRFHRLGKYGRDVHIQASYSAVRDLSGRPVRVIKHAYDISAQVELEQRIATKSQEMQGMVKQLTQAIETISNGARGASEVAEETQGAATEGSESIRNAIESIDLISRSSTQIAKIVDVIGELASQTNLLAFNAAIEAARAGEHGVGFSVVAEEVRKLAERSADAASEIAKLIDESSERVAHGTERSQSAHQAFEGIVKSVGRTSRSISEIADAAVTQEQLTMQVIGMIGELASTTRAHG</sequence>
<dbReference type="GO" id="GO:0007165">
    <property type="term" value="P:signal transduction"/>
    <property type="evidence" value="ECO:0007669"/>
    <property type="project" value="UniProtKB-KW"/>
</dbReference>
<feature type="domain" description="PAC" evidence="4">
    <location>
        <begin position="212"/>
        <end position="264"/>
    </location>
</feature>
<evidence type="ECO:0000313" key="5">
    <source>
        <dbReference type="EMBL" id="TDN80229.1"/>
    </source>
</evidence>
<dbReference type="PANTHER" id="PTHR24422">
    <property type="entry name" value="CHEMOTAXIS PROTEIN METHYLTRANSFERASE"/>
    <property type="match status" value="1"/>
</dbReference>
<dbReference type="Pfam" id="PF08448">
    <property type="entry name" value="PAS_4"/>
    <property type="match status" value="2"/>
</dbReference>
<dbReference type="SUPFAM" id="SSF55785">
    <property type="entry name" value="PYP-like sensor domain (PAS domain)"/>
    <property type="match status" value="5"/>
</dbReference>
<dbReference type="RefSeq" id="WP_188656437.1">
    <property type="nucleotide sequence ID" value="NZ_BMLU01000010.1"/>
</dbReference>
<evidence type="ECO:0000259" key="3">
    <source>
        <dbReference type="PROSITE" id="PS50112"/>
    </source>
</evidence>
<dbReference type="InterPro" id="IPR000700">
    <property type="entry name" value="PAS-assoc_C"/>
</dbReference>
<feature type="domain" description="PAS" evidence="3">
    <location>
        <begin position="403"/>
        <end position="436"/>
    </location>
</feature>
<reference evidence="5 6" key="1">
    <citation type="submission" date="2019-03" db="EMBL/GenBank/DDBJ databases">
        <title>Genomic Encyclopedia of Type Strains, Phase IV (KMG-IV): sequencing the most valuable type-strain genomes for metagenomic binning, comparative biology and taxonomic classification.</title>
        <authorList>
            <person name="Goeker M."/>
        </authorList>
    </citation>
    <scope>NUCLEOTIDE SEQUENCE [LARGE SCALE GENOMIC DNA]</scope>
    <source>
        <strain evidence="5 6">DSM 25059</strain>
    </source>
</reference>
<dbReference type="PROSITE" id="PS50112">
    <property type="entry name" value="PAS"/>
    <property type="match status" value="4"/>
</dbReference>
<feature type="domain" description="Methyl-accepting transducer" evidence="2">
    <location>
        <begin position="629"/>
        <end position="818"/>
    </location>
</feature>
<comment type="caution">
    <text evidence="5">The sequence shown here is derived from an EMBL/GenBank/DDBJ whole genome shotgun (WGS) entry which is preliminary data.</text>
</comment>
<dbReference type="InterPro" id="IPR001610">
    <property type="entry name" value="PAC"/>
</dbReference>
<dbReference type="CDD" id="cd11386">
    <property type="entry name" value="MCP_signal"/>
    <property type="match status" value="1"/>
</dbReference>
<protein>
    <submittedName>
        <fullName evidence="5">Methyl-accepting chemotaxis sensory transducer with Pas/Pac sensor</fullName>
    </submittedName>
</protein>
<dbReference type="Pfam" id="PF08447">
    <property type="entry name" value="PAS_3"/>
    <property type="match status" value="1"/>
</dbReference>
<dbReference type="InterPro" id="IPR004090">
    <property type="entry name" value="Chemotax_Me-accpt_rcpt"/>
</dbReference>
<dbReference type="PROSITE" id="PS50113">
    <property type="entry name" value="PAC"/>
    <property type="match status" value="4"/>
</dbReference>
<dbReference type="Pfam" id="PF00015">
    <property type="entry name" value="MCPsignal"/>
    <property type="match status" value="1"/>
</dbReference>
<evidence type="ECO:0000256" key="1">
    <source>
        <dbReference type="PROSITE-ProRule" id="PRU00284"/>
    </source>
</evidence>
<accession>A0A4R6FFY0</accession>
<dbReference type="InterPro" id="IPR000014">
    <property type="entry name" value="PAS"/>
</dbReference>
<keyword evidence="1" id="KW-0807">Transducer</keyword>
<dbReference type="PRINTS" id="PR00260">
    <property type="entry name" value="CHEMTRNSDUCR"/>
</dbReference>
<dbReference type="SUPFAM" id="SSF58104">
    <property type="entry name" value="Methyl-accepting chemotaxis protein (MCP) signaling domain"/>
    <property type="match status" value="1"/>
</dbReference>
<dbReference type="InterPro" id="IPR013656">
    <property type="entry name" value="PAS_4"/>
</dbReference>
<dbReference type="SMART" id="SM00086">
    <property type="entry name" value="PAC"/>
    <property type="match status" value="5"/>
</dbReference>
<dbReference type="Pfam" id="PF13426">
    <property type="entry name" value="PAS_9"/>
    <property type="match status" value="2"/>
</dbReference>
<dbReference type="PROSITE" id="PS50111">
    <property type="entry name" value="CHEMOTAXIS_TRANSDUC_2"/>
    <property type="match status" value="1"/>
</dbReference>
<keyword evidence="6" id="KW-1185">Reference proteome</keyword>
<evidence type="ECO:0000259" key="2">
    <source>
        <dbReference type="PROSITE" id="PS50111"/>
    </source>
</evidence>
<evidence type="ECO:0000259" key="4">
    <source>
        <dbReference type="PROSITE" id="PS50113"/>
    </source>
</evidence>
<feature type="domain" description="PAC" evidence="4">
    <location>
        <begin position="456"/>
        <end position="508"/>
    </location>
</feature>
<dbReference type="InterPro" id="IPR035965">
    <property type="entry name" value="PAS-like_dom_sf"/>
</dbReference>
<feature type="domain" description="PAC" evidence="4">
    <location>
        <begin position="333"/>
        <end position="386"/>
    </location>
</feature>
<dbReference type="PANTHER" id="PTHR24422:SF10">
    <property type="entry name" value="CHEMOTAXIS PROTEIN METHYLTRANSFERASE 2"/>
    <property type="match status" value="1"/>
</dbReference>
<feature type="domain" description="PAS" evidence="3">
    <location>
        <begin position="143"/>
        <end position="183"/>
    </location>
</feature>
<dbReference type="Gene3D" id="3.30.450.20">
    <property type="entry name" value="PAS domain"/>
    <property type="match status" value="5"/>
</dbReference>
<name>A0A4R6FFY0_9SPHN</name>
<dbReference type="GO" id="GO:0004888">
    <property type="term" value="F:transmembrane signaling receptor activity"/>
    <property type="evidence" value="ECO:0007669"/>
    <property type="project" value="InterPro"/>
</dbReference>
<proteinExistence type="predicted"/>
<dbReference type="GO" id="GO:0016020">
    <property type="term" value="C:membrane"/>
    <property type="evidence" value="ECO:0007669"/>
    <property type="project" value="InterPro"/>
</dbReference>
<organism evidence="5 6">
    <name type="scientific">Stakelama pacifica</name>
    <dbReference type="NCBI Taxonomy" id="517720"/>
    <lineage>
        <taxon>Bacteria</taxon>
        <taxon>Pseudomonadati</taxon>
        <taxon>Pseudomonadota</taxon>
        <taxon>Alphaproteobacteria</taxon>
        <taxon>Sphingomonadales</taxon>
        <taxon>Sphingomonadaceae</taxon>
        <taxon>Stakelama</taxon>
    </lineage>
</organism>
<feature type="domain" description="PAS" evidence="3">
    <location>
        <begin position="275"/>
        <end position="304"/>
    </location>
</feature>
<dbReference type="SMART" id="SM00283">
    <property type="entry name" value="MA"/>
    <property type="match status" value="1"/>
</dbReference>
<feature type="domain" description="PAS" evidence="3">
    <location>
        <begin position="506"/>
        <end position="549"/>
    </location>
</feature>
<dbReference type="Proteomes" id="UP000295493">
    <property type="component" value="Unassembled WGS sequence"/>
</dbReference>
<dbReference type="GO" id="GO:0006935">
    <property type="term" value="P:chemotaxis"/>
    <property type="evidence" value="ECO:0007669"/>
    <property type="project" value="InterPro"/>
</dbReference>
<feature type="domain" description="PAC" evidence="4">
    <location>
        <begin position="91"/>
        <end position="142"/>
    </location>
</feature>
<dbReference type="CDD" id="cd00130">
    <property type="entry name" value="PAS"/>
    <property type="match status" value="5"/>
</dbReference>
<dbReference type="EMBL" id="SNWD01000010">
    <property type="protein sequence ID" value="TDN80229.1"/>
    <property type="molecule type" value="Genomic_DNA"/>
</dbReference>